<proteinExistence type="predicted"/>
<sequence length="247" mass="28020">MPRLQVRVGNSIDTLCPIPINATQPTAVQNDSFDGFISVHIRDHEPPSTLLDQINNNNNAFCIAITGKFLIQGMTIDDILFGNQFERALRLPTGTSLALRFAHWFDPGLEANLYASQPRAFSPLVVTMNRLQVQHADLNNVATESSRSVINEDVSSVVQGLTDATHRRAYFANAAHRQDVAVKPDQVWSMLFTNPYIDFNKFVVHLPMLDVDVLKYWDGQPLRYYAKTRDEMTTFFIVEFNLMQDDN</sequence>
<accession>A0A068S8S6</accession>
<dbReference type="PANTHER" id="PTHR34826">
    <property type="entry name" value="UPF0590 PROTEIN C409.17C"/>
    <property type="match status" value="1"/>
</dbReference>
<dbReference type="EMBL" id="CBTN010000059">
    <property type="protein sequence ID" value="CDH58699.1"/>
    <property type="molecule type" value="Genomic_DNA"/>
</dbReference>
<evidence type="ECO:0000313" key="2">
    <source>
        <dbReference type="EMBL" id="CDH58699.1"/>
    </source>
</evidence>
<evidence type="ECO:0000259" key="1">
    <source>
        <dbReference type="Pfam" id="PF08588"/>
    </source>
</evidence>
<dbReference type="OrthoDB" id="2119945at2759"/>
<dbReference type="Proteomes" id="UP000027586">
    <property type="component" value="Unassembled WGS sequence"/>
</dbReference>
<dbReference type="InterPro" id="IPR013897">
    <property type="entry name" value="Duc1"/>
</dbReference>
<dbReference type="AlphaFoldDB" id="A0A068S8S6"/>
<name>A0A068S8S6_9FUNG</name>
<comment type="caution">
    <text evidence="2">The sequence shown here is derived from an EMBL/GenBank/DDBJ whole genome shotgun (WGS) entry which is preliminary data.</text>
</comment>
<dbReference type="STRING" id="1263082.A0A068S8S6"/>
<evidence type="ECO:0000313" key="3">
    <source>
        <dbReference type="Proteomes" id="UP000027586"/>
    </source>
</evidence>
<protein>
    <submittedName>
        <fullName evidence="2">Duf1769 family protein</fullName>
    </submittedName>
</protein>
<keyword evidence="3" id="KW-1185">Reference proteome</keyword>
<organism evidence="2 3">
    <name type="scientific">Lichtheimia corymbifera JMRC:FSU:9682</name>
    <dbReference type="NCBI Taxonomy" id="1263082"/>
    <lineage>
        <taxon>Eukaryota</taxon>
        <taxon>Fungi</taxon>
        <taxon>Fungi incertae sedis</taxon>
        <taxon>Mucoromycota</taxon>
        <taxon>Mucoromycotina</taxon>
        <taxon>Mucoromycetes</taxon>
        <taxon>Mucorales</taxon>
        <taxon>Lichtheimiaceae</taxon>
        <taxon>Lichtheimia</taxon>
    </lineage>
</organism>
<gene>
    <name evidence="2" type="ORF">LCOR_09549.1</name>
</gene>
<feature type="domain" description="Domain of unknown function at the cortex 1" evidence="1">
    <location>
        <begin position="3"/>
        <end position="242"/>
    </location>
</feature>
<dbReference type="VEuPathDB" id="FungiDB:LCOR_09549.1"/>
<dbReference type="PANTHER" id="PTHR34826:SF2">
    <property type="entry name" value="UPF0590 PROTEIN C409.17C"/>
    <property type="match status" value="1"/>
</dbReference>
<reference evidence="2" key="1">
    <citation type="submission" date="2013-08" db="EMBL/GenBank/DDBJ databases">
        <title>Gene expansion shapes genome architecture in the human pathogen Lichtheimia corymbifera: an evolutionary genomics analysis in the ancient terrestrial Mucorales (Mucoromycotina).</title>
        <authorList>
            <person name="Schwartze V.U."/>
            <person name="Winter S."/>
            <person name="Shelest E."/>
            <person name="Marcet-Houben M."/>
            <person name="Horn F."/>
            <person name="Wehner S."/>
            <person name="Hoffmann K."/>
            <person name="Riege K."/>
            <person name="Sammeth M."/>
            <person name="Nowrousian M."/>
            <person name="Valiante V."/>
            <person name="Linde J."/>
            <person name="Jacobsen I.D."/>
            <person name="Marz M."/>
            <person name="Brakhage A.A."/>
            <person name="Gabaldon T."/>
            <person name="Bocker S."/>
            <person name="Voigt K."/>
        </authorList>
    </citation>
    <scope>NUCLEOTIDE SEQUENCE [LARGE SCALE GENOMIC DNA]</scope>
    <source>
        <strain evidence="2">FSU 9682</strain>
    </source>
</reference>
<dbReference type="Pfam" id="PF08588">
    <property type="entry name" value="Duc1"/>
    <property type="match status" value="1"/>
</dbReference>